<sequence length="84" mass="9442">MIMAASIPLLRALIRRDPHPKPTTFITLTDNRRKAATSPPPESPAQLVDKQSAEESWAKVSHLEAARLRGHNDRGVMDYKPEWA</sequence>
<dbReference type="AlphaFoldDB" id="A0AAN6TRG9"/>
<keyword evidence="3" id="KW-1185">Reference proteome</keyword>
<evidence type="ECO:0000256" key="1">
    <source>
        <dbReference type="SAM" id="MobiDB-lite"/>
    </source>
</evidence>
<dbReference type="GeneID" id="87830732"/>
<name>A0AAN6TRG9_9PEZI</name>
<evidence type="ECO:0000313" key="2">
    <source>
        <dbReference type="EMBL" id="KAK4119114.1"/>
    </source>
</evidence>
<comment type="caution">
    <text evidence="2">The sequence shown here is derived from an EMBL/GenBank/DDBJ whole genome shotgun (WGS) entry which is preliminary data.</text>
</comment>
<reference evidence="2" key="2">
    <citation type="submission" date="2023-05" db="EMBL/GenBank/DDBJ databases">
        <authorList>
            <consortium name="Lawrence Berkeley National Laboratory"/>
            <person name="Steindorff A."/>
            <person name="Hensen N."/>
            <person name="Bonometti L."/>
            <person name="Westerberg I."/>
            <person name="Brannstrom I.O."/>
            <person name="Guillou S."/>
            <person name="Cros-Aarteil S."/>
            <person name="Calhoun S."/>
            <person name="Haridas S."/>
            <person name="Kuo A."/>
            <person name="Mondo S."/>
            <person name="Pangilinan J."/>
            <person name="Riley R."/>
            <person name="Labutti K."/>
            <person name="Andreopoulos B."/>
            <person name="Lipzen A."/>
            <person name="Chen C."/>
            <person name="Yanf M."/>
            <person name="Daum C."/>
            <person name="Ng V."/>
            <person name="Clum A."/>
            <person name="Ohm R."/>
            <person name="Martin F."/>
            <person name="Silar P."/>
            <person name="Natvig D."/>
            <person name="Lalanne C."/>
            <person name="Gautier V."/>
            <person name="Ament-Velasquez S.L."/>
            <person name="Kruys A."/>
            <person name="Hutchinson M.I."/>
            <person name="Powell A.J."/>
            <person name="Barry K."/>
            <person name="Miller A.N."/>
            <person name="Grigoriev I.V."/>
            <person name="Debuchy R."/>
            <person name="Gladieux P."/>
            <person name="Thoren M.H."/>
            <person name="Johannesson H."/>
        </authorList>
    </citation>
    <scope>NUCLEOTIDE SEQUENCE</scope>
    <source>
        <strain evidence="2">CBS 731.68</strain>
    </source>
</reference>
<feature type="region of interest" description="Disordered" evidence="1">
    <location>
        <begin position="20"/>
        <end position="53"/>
    </location>
</feature>
<dbReference type="Proteomes" id="UP001302602">
    <property type="component" value="Unassembled WGS sequence"/>
</dbReference>
<gene>
    <name evidence="2" type="ORF">N657DRAFT_650532</name>
</gene>
<accession>A0AAN6TRG9</accession>
<evidence type="ECO:0000313" key="3">
    <source>
        <dbReference type="Proteomes" id="UP001302602"/>
    </source>
</evidence>
<proteinExistence type="predicted"/>
<dbReference type="EMBL" id="MU853253">
    <property type="protein sequence ID" value="KAK4119114.1"/>
    <property type="molecule type" value="Genomic_DNA"/>
</dbReference>
<organism evidence="2 3">
    <name type="scientific">Parathielavia appendiculata</name>
    <dbReference type="NCBI Taxonomy" id="2587402"/>
    <lineage>
        <taxon>Eukaryota</taxon>
        <taxon>Fungi</taxon>
        <taxon>Dikarya</taxon>
        <taxon>Ascomycota</taxon>
        <taxon>Pezizomycotina</taxon>
        <taxon>Sordariomycetes</taxon>
        <taxon>Sordariomycetidae</taxon>
        <taxon>Sordariales</taxon>
        <taxon>Chaetomiaceae</taxon>
        <taxon>Parathielavia</taxon>
    </lineage>
</organism>
<dbReference type="RefSeq" id="XP_062642887.1">
    <property type="nucleotide sequence ID" value="XM_062793963.1"/>
</dbReference>
<feature type="non-terminal residue" evidence="2">
    <location>
        <position position="84"/>
    </location>
</feature>
<protein>
    <submittedName>
        <fullName evidence="2">Uncharacterized protein</fullName>
    </submittedName>
</protein>
<reference evidence="2" key="1">
    <citation type="journal article" date="2023" name="Mol. Phylogenet. Evol.">
        <title>Genome-scale phylogeny and comparative genomics of the fungal order Sordariales.</title>
        <authorList>
            <person name="Hensen N."/>
            <person name="Bonometti L."/>
            <person name="Westerberg I."/>
            <person name="Brannstrom I.O."/>
            <person name="Guillou S."/>
            <person name="Cros-Aarteil S."/>
            <person name="Calhoun S."/>
            <person name="Haridas S."/>
            <person name="Kuo A."/>
            <person name="Mondo S."/>
            <person name="Pangilinan J."/>
            <person name="Riley R."/>
            <person name="LaButti K."/>
            <person name="Andreopoulos B."/>
            <person name="Lipzen A."/>
            <person name="Chen C."/>
            <person name="Yan M."/>
            <person name="Daum C."/>
            <person name="Ng V."/>
            <person name="Clum A."/>
            <person name="Steindorff A."/>
            <person name="Ohm R.A."/>
            <person name="Martin F."/>
            <person name="Silar P."/>
            <person name="Natvig D.O."/>
            <person name="Lalanne C."/>
            <person name="Gautier V."/>
            <person name="Ament-Velasquez S.L."/>
            <person name="Kruys A."/>
            <person name="Hutchinson M.I."/>
            <person name="Powell A.J."/>
            <person name="Barry K."/>
            <person name="Miller A.N."/>
            <person name="Grigoriev I.V."/>
            <person name="Debuchy R."/>
            <person name="Gladieux P."/>
            <person name="Hiltunen Thoren M."/>
            <person name="Johannesson H."/>
        </authorList>
    </citation>
    <scope>NUCLEOTIDE SEQUENCE</scope>
    <source>
        <strain evidence="2">CBS 731.68</strain>
    </source>
</reference>